<dbReference type="PROSITE" id="PS50850">
    <property type="entry name" value="MFS"/>
    <property type="match status" value="1"/>
</dbReference>
<evidence type="ECO:0000256" key="4">
    <source>
        <dbReference type="ARBA" id="ARBA00023136"/>
    </source>
</evidence>
<evidence type="ECO:0000256" key="2">
    <source>
        <dbReference type="ARBA" id="ARBA00022692"/>
    </source>
</evidence>
<reference evidence="7 8" key="1">
    <citation type="submission" date="2019-12" db="EMBL/GenBank/DDBJ databases">
        <title>Paraburkholderia acidiphila 7Q-K02 sp. nov and Paraburkholderia acidisoli DHF22 sp. nov., two strains isolated from forest soil.</title>
        <authorList>
            <person name="Gao Z."/>
            <person name="Qiu L."/>
        </authorList>
    </citation>
    <scope>NUCLEOTIDE SEQUENCE [LARGE SCALE GENOMIC DNA]</scope>
    <source>
        <strain evidence="7 8">DHF22</strain>
    </source>
</reference>
<feature type="transmembrane region" description="Helical" evidence="5">
    <location>
        <begin position="20"/>
        <end position="46"/>
    </location>
</feature>
<evidence type="ECO:0000256" key="3">
    <source>
        <dbReference type="ARBA" id="ARBA00022989"/>
    </source>
</evidence>
<dbReference type="SUPFAM" id="SSF103473">
    <property type="entry name" value="MFS general substrate transporter"/>
    <property type="match status" value="1"/>
</dbReference>
<keyword evidence="3 5" id="KW-1133">Transmembrane helix</keyword>
<keyword evidence="4 5" id="KW-0472">Membrane</keyword>
<evidence type="ECO:0000313" key="7">
    <source>
        <dbReference type="EMBL" id="QGZ65023.1"/>
    </source>
</evidence>
<feature type="transmembrane region" description="Helical" evidence="5">
    <location>
        <begin position="58"/>
        <end position="75"/>
    </location>
</feature>
<feature type="transmembrane region" description="Helical" evidence="5">
    <location>
        <begin position="309"/>
        <end position="329"/>
    </location>
</feature>
<dbReference type="OrthoDB" id="9781976at2"/>
<dbReference type="GO" id="GO:0012505">
    <property type="term" value="C:endomembrane system"/>
    <property type="evidence" value="ECO:0007669"/>
    <property type="project" value="UniProtKB-SubCell"/>
</dbReference>
<feature type="transmembrane region" description="Helical" evidence="5">
    <location>
        <begin position="108"/>
        <end position="134"/>
    </location>
</feature>
<dbReference type="Proteomes" id="UP000433577">
    <property type="component" value="Chromosome 3"/>
</dbReference>
<evidence type="ECO:0000259" key="6">
    <source>
        <dbReference type="PROSITE" id="PS50850"/>
    </source>
</evidence>
<evidence type="ECO:0000313" key="8">
    <source>
        <dbReference type="Proteomes" id="UP000433577"/>
    </source>
</evidence>
<dbReference type="PANTHER" id="PTHR43826:SF3">
    <property type="entry name" value="GLUCOSE-6-PHOSPHATE EXCHANGER SLC37A4"/>
    <property type="match status" value="1"/>
</dbReference>
<name>A0A7Z2GNK6_9BURK</name>
<dbReference type="GO" id="GO:0016020">
    <property type="term" value="C:membrane"/>
    <property type="evidence" value="ECO:0007669"/>
    <property type="project" value="UniProtKB-ARBA"/>
</dbReference>
<dbReference type="Pfam" id="PF07690">
    <property type="entry name" value="MFS_1"/>
    <property type="match status" value="1"/>
</dbReference>
<feature type="transmembrane region" description="Helical" evidence="5">
    <location>
        <begin position="146"/>
        <end position="165"/>
    </location>
</feature>
<accession>A0A7Z2GNK6</accession>
<feature type="transmembrane region" description="Helical" evidence="5">
    <location>
        <begin position="367"/>
        <end position="390"/>
    </location>
</feature>
<dbReference type="InterPro" id="IPR051337">
    <property type="entry name" value="OPA_Antiporter"/>
</dbReference>
<feature type="transmembrane region" description="Helical" evidence="5">
    <location>
        <begin position="396"/>
        <end position="418"/>
    </location>
</feature>
<dbReference type="InterPro" id="IPR036259">
    <property type="entry name" value="MFS_trans_sf"/>
</dbReference>
<dbReference type="RefSeq" id="WP_158955029.1">
    <property type="nucleotide sequence ID" value="NZ_CP046915.1"/>
</dbReference>
<keyword evidence="8" id="KW-1185">Reference proteome</keyword>
<dbReference type="InterPro" id="IPR020846">
    <property type="entry name" value="MFS_dom"/>
</dbReference>
<feature type="transmembrane region" description="Helical" evidence="5">
    <location>
        <begin position="335"/>
        <end position="355"/>
    </location>
</feature>
<organism evidence="7 8">
    <name type="scientific">Paraburkholderia acidisoli</name>
    <dbReference type="NCBI Taxonomy" id="2571748"/>
    <lineage>
        <taxon>Bacteria</taxon>
        <taxon>Pseudomonadati</taxon>
        <taxon>Pseudomonadota</taxon>
        <taxon>Betaproteobacteria</taxon>
        <taxon>Burkholderiales</taxon>
        <taxon>Burkholderiaceae</taxon>
        <taxon>Paraburkholderia</taxon>
    </lineage>
</organism>
<gene>
    <name evidence="7" type="ORF">FAZ98_24845</name>
</gene>
<protein>
    <submittedName>
        <fullName evidence="7">MFS transporter</fullName>
    </submittedName>
</protein>
<keyword evidence="2 5" id="KW-0812">Transmembrane</keyword>
<evidence type="ECO:0000256" key="5">
    <source>
        <dbReference type="SAM" id="Phobius"/>
    </source>
</evidence>
<sequence length="419" mass="43852">MNTVSSYAVHAPRLRAWQTFALFVGVLGELFLAGDWYGFAAVMPFVSHALALSPAEAGFAQGAFAITYGVGMCVWSPLGRTLSARVLFAVGLLGAGLAMFWQSHAASYAMLIALRLVIGFFDAAVWVGTMKLIVGWFPPRRHGFTMGVLLAAFSLAITLDFAIGIPVSEAFGWRTFFAALGVATCAVGAFGALAIRGGPREIGYADFRWDDEAGHAHAHTHNEAPRQAVSIWAVFRSKWLYVGALAIFGDMFAISAVTTWVVPAFIEVQHMPVPAAATVGATMGFAQVVVLLVGGWLSDRMPRTAMLKVGAACCVAAALAFVATTLVRIEWSGLLAISAFSGVVVLSGGAIFSLVSEKYGEALAASAIGFAELGGIVSTFVAPALLGAVIGATQSFAVAFGVFAAVEVLIFVALLVVAR</sequence>
<feature type="transmembrane region" description="Helical" evidence="5">
    <location>
        <begin position="171"/>
        <end position="195"/>
    </location>
</feature>
<evidence type="ECO:0000256" key="1">
    <source>
        <dbReference type="ARBA" id="ARBA00004127"/>
    </source>
</evidence>
<comment type="subcellular location">
    <subcellularLocation>
        <location evidence="1">Endomembrane system</location>
        <topology evidence="1">Multi-pass membrane protein</topology>
    </subcellularLocation>
</comment>
<feature type="transmembrane region" description="Helical" evidence="5">
    <location>
        <begin position="82"/>
        <end position="102"/>
    </location>
</feature>
<dbReference type="InterPro" id="IPR011701">
    <property type="entry name" value="MFS"/>
</dbReference>
<dbReference type="AlphaFoldDB" id="A0A7Z2GNK6"/>
<dbReference type="GO" id="GO:0035435">
    <property type="term" value="P:phosphate ion transmembrane transport"/>
    <property type="evidence" value="ECO:0007669"/>
    <property type="project" value="TreeGrafter"/>
</dbReference>
<proteinExistence type="predicted"/>
<dbReference type="PANTHER" id="PTHR43826">
    <property type="entry name" value="GLUCOSE-6-PHOSPHATE EXCHANGER SLC37A4"/>
    <property type="match status" value="1"/>
</dbReference>
<feature type="transmembrane region" description="Helical" evidence="5">
    <location>
        <begin position="239"/>
        <end position="262"/>
    </location>
</feature>
<feature type="domain" description="Major facilitator superfamily (MFS) profile" evidence="6">
    <location>
        <begin position="21"/>
        <end position="419"/>
    </location>
</feature>
<dbReference type="Gene3D" id="1.20.1250.20">
    <property type="entry name" value="MFS general substrate transporter like domains"/>
    <property type="match status" value="2"/>
</dbReference>
<feature type="transmembrane region" description="Helical" evidence="5">
    <location>
        <begin position="274"/>
        <end position="297"/>
    </location>
</feature>
<dbReference type="KEGG" id="pacs:FAZ98_24845"/>
<dbReference type="GO" id="GO:0061513">
    <property type="term" value="F:glucose 6-phosphate:phosphate antiporter activity"/>
    <property type="evidence" value="ECO:0007669"/>
    <property type="project" value="TreeGrafter"/>
</dbReference>
<dbReference type="EMBL" id="CP046915">
    <property type="protein sequence ID" value="QGZ65023.1"/>
    <property type="molecule type" value="Genomic_DNA"/>
</dbReference>